<evidence type="ECO:0000313" key="1">
    <source>
        <dbReference type="EMBL" id="KAK7398967.1"/>
    </source>
</evidence>
<dbReference type="EMBL" id="JAYMYS010000003">
    <property type="protein sequence ID" value="KAK7398967.1"/>
    <property type="molecule type" value="Genomic_DNA"/>
</dbReference>
<proteinExistence type="predicted"/>
<evidence type="ECO:0000313" key="2">
    <source>
        <dbReference type="Proteomes" id="UP001386955"/>
    </source>
</evidence>
<sequence length="114" mass="13406">MLCCATWILFSLSPQSEVRLNQGQQRHDHTRTKVAFVKMELRWNQKLWQKAKNEGELAIAIARFALARSVHNQVHATTQMELDWNLTSECDVDSLLRHEGDEAIVHLWWKQRQV</sequence>
<reference evidence="1 2" key="1">
    <citation type="submission" date="2024-01" db="EMBL/GenBank/DDBJ databases">
        <title>The genomes of 5 underutilized Papilionoideae crops provide insights into root nodulation and disease resistanc.</title>
        <authorList>
            <person name="Jiang F."/>
        </authorList>
    </citation>
    <scope>NUCLEOTIDE SEQUENCE [LARGE SCALE GENOMIC DNA]</scope>
    <source>
        <strain evidence="1">DUOXIRENSHENG_FW03</strain>
        <tissue evidence="1">Leaves</tissue>
    </source>
</reference>
<accession>A0AAN9SJN9</accession>
<comment type="caution">
    <text evidence="1">The sequence shown here is derived from an EMBL/GenBank/DDBJ whole genome shotgun (WGS) entry which is preliminary data.</text>
</comment>
<organism evidence="1 2">
    <name type="scientific">Psophocarpus tetragonolobus</name>
    <name type="common">Winged bean</name>
    <name type="synonym">Dolichos tetragonolobus</name>
    <dbReference type="NCBI Taxonomy" id="3891"/>
    <lineage>
        <taxon>Eukaryota</taxon>
        <taxon>Viridiplantae</taxon>
        <taxon>Streptophyta</taxon>
        <taxon>Embryophyta</taxon>
        <taxon>Tracheophyta</taxon>
        <taxon>Spermatophyta</taxon>
        <taxon>Magnoliopsida</taxon>
        <taxon>eudicotyledons</taxon>
        <taxon>Gunneridae</taxon>
        <taxon>Pentapetalae</taxon>
        <taxon>rosids</taxon>
        <taxon>fabids</taxon>
        <taxon>Fabales</taxon>
        <taxon>Fabaceae</taxon>
        <taxon>Papilionoideae</taxon>
        <taxon>50 kb inversion clade</taxon>
        <taxon>NPAAA clade</taxon>
        <taxon>indigoferoid/millettioid clade</taxon>
        <taxon>Phaseoleae</taxon>
        <taxon>Psophocarpus</taxon>
    </lineage>
</organism>
<dbReference type="Proteomes" id="UP001386955">
    <property type="component" value="Unassembled WGS sequence"/>
</dbReference>
<dbReference type="AlphaFoldDB" id="A0AAN9SJN9"/>
<name>A0AAN9SJN9_PSOTE</name>
<gene>
    <name evidence="1" type="ORF">VNO78_10141</name>
</gene>
<protein>
    <submittedName>
        <fullName evidence="1">Uncharacterized protein</fullName>
    </submittedName>
</protein>
<keyword evidence="2" id="KW-1185">Reference proteome</keyword>